<dbReference type="PANTHER" id="PTHR33930">
    <property type="entry name" value="ALKYL HYDROPEROXIDE REDUCTASE AHPD"/>
    <property type="match status" value="1"/>
</dbReference>
<dbReference type="PANTHER" id="PTHR33930:SF2">
    <property type="entry name" value="BLR3452 PROTEIN"/>
    <property type="match status" value="1"/>
</dbReference>
<dbReference type="EMBL" id="CP001734">
    <property type="protein sequence ID" value="ACV68511.1"/>
    <property type="molecule type" value="Genomic_DNA"/>
</dbReference>
<dbReference type="GO" id="GO:0051920">
    <property type="term" value="F:peroxiredoxin activity"/>
    <property type="evidence" value="ECO:0007669"/>
    <property type="project" value="InterPro"/>
</dbReference>
<dbReference type="STRING" id="485915.Dret_1223"/>
<reference evidence="2 3" key="2">
    <citation type="journal article" date="2010" name="Stand. Genomic Sci.">
        <title>Complete genome sequence of Desulfohalobium retbaense type strain (HR(100)).</title>
        <authorList>
            <person name="Spring S."/>
            <person name="Nolan M."/>
            <person name="Lapidus A."/>
            <person name="Glavina Del Rio T."/>
            <person name="Copeland A."/>
            <person name="Tice H."/>
            <person name="Cheng J.F."/>
            <person name="Lucas S."/>
            <person name="Land M."/>
            <person name="Chen F."/>
            <person name="Bruce D."/>
            <person name="Goodwin L."/>
            <person name="Pitluck S."/>
            <person name="Ivanova N."/>
            <person name="Mavromatis K."/>
            <person name="Mikhailova N."/>
            <person name="Pati A."/>
            <person name="Chen A."/>
            <person name="Palaniappan K."/>
            <person name="Hauser L."/>
            <person name="Chang Y.J."/>
            <person name="Jeffries C.D."/>
            <person name="Munk C."/>
            <person name="Kiss H."/>
            <person name="Chain P."/>
            <person name="Han C."/>
            <person name="Brettin T."/>
            <person name="Detter J.C."/>
            <person name="Schuler E."/>
            <person name="Goker M."/>
            <person name="Rohde M."/>
            <person name="Bristow J."/>
            <person name="Eisen J.A."/>
            <person name="Markowitz V."/>
            <person name="Hugenholtz P."/>
            <person name="Kyrpides N.C."/>
            <person name="Klenk H.P."/>
        </authorList>
    </citation>
    <scope>NUCLEOTIDE SEQUENCE [LARGE SCALE GENOMIC DNA]</scope>
    <source>
        <strain evidence="2 3">DSM 5692</strain>
    </source>
</reference>
<feature type="domain" description="Carboxymuconolactone decarboxylase-like" evidence="1">
    <location>
        <begin position="23"/>
        <end position="97"/>
    </location>
</feature>
<sequence length="113" mass="12195">MSKQISELEKMVANFRAFRHHLPDVGEAYDCLPAEAHKDGVLSGKVKRLMALSAALTHGCKACILYQTEEALKLGASVEEILESCAVAMSLGGTMAAGETPRVMEYLQEKGLV</sequence>
<dbReference type="AlphaFoldDB" id="C8X1T9"/>
<evidence type="ECO:0000313" key="2">
    <source>
        <dbReference type="EMBL" id="ACV68511.1"/>
    </source>
</evidence>
<evidence type="ECO:0000313" key="3">
    <source>
        <dbReference type="Proteomes" id="UP000001052"/>
    </source>
</evidence>
<dbReference type="SUPFAM" id="SSF69118">
    <property type="entry name" value="AhpD-like"/>
    <property type="match status" value="1"/>
</dbReference>
<dbReference type="eggNOG" id="COG0599">
    <property type="taxonomic scope" value="Bacteria"/>
</dbReference>
<proteinExistence type="predicted"/>
<reference evidence="3" key="1">
    <citation type="submission" date="2009-09" db="EMBL/GenBank/DDBJ databases">
        <title>The complete chromosome of Desulfohalobium retbaense DSM 5692.</title>
        <authorList>
            <consortium name="US DOE Joint Genome Institute (JGI-PGF)"/>
            <person name="Lucas S."/>
            <person name="Copeland A."/>
            <person name="Lapidus A."/>
            <person name="Glavina del Rio T."/>
            <person name="Dalin E."/>
            <person name="Tice H."/>
            <person name="Bruce D."/>
            <person name="Goodwin L."/>
            <person name="Pitluck S."/>
            <person name="Kyrpides N."/>
            <person name="Mavromatis K."/>
            <person name="Ivanova N."/>
            <person name="Mikhailova N."/>
            <person name="Munk A.C."/>
            <person name="Brettin T."/>
            <person name="Detter J.C."/>
            <person name="Han C."/>
            <person name="Tapia R."/>
            <person name="Larimer F."/>
            <person name="Land M."/>
            <person name="Hauser L."/>
            <person name="Markowitz V."/>
            <person name="Cheng J.-F."/>
            <person name="Hugenholtz P."/>
            <person name="Woyke T."/>
            <person name="Wu D."/>
            <person name="Spring S."/>
            <person name="Klenk H.-P."/>
            <person name="Eisen J.A."/>
        </authorList>
    </citation>
    <scope>NUCLEOTIDE SEQUENCE [LARGE SCALE GENOMIC DNA]</scope>
    <source>
        <strain evidence="3">DSM 5692</strain>
    </source>
</reference>
<dbReference type="InterPro" id="IPR003779">
    <property type="entry name" value="CMD-like"/>
</dbReference>
<protein>
    <submittedName>
        <fullName evidence="2">Alkylhydroperoxidase like protein, AhpD family</fullName>
    </submittedName>
</protein>
<dbReference type="HOGENOM" id="CLU_137228_1_2_7"/>
<gene>
    <name evidence="2" type="ordered locus">Dret_1223</name>
</gene>
<evidence type="ECO:0000259" key="1">
    <source>
        <dbReference type="Pfam" id="PF02627"/>
    </source>
</evidence>
<dbReference type="Pfam" id="PF02627">
    <property type="entry name" value="CMD"/>
    <property type="match status" value="1"/>
</dbReference>
<organism evidence="2 3">
    <name type="scientific">Desulfohalobium retbaense (strain ATCC 49708 / DSM 5692 / JCM 16813 / HR100)</name>
    <dbReference type="NCBI Taxonomy" id="485915"/>
    <lineage>
        <taxon>Bacteria</taxon>
        <taxon>Pseudomonadati</taxon>
        <taxon>Thermodesulfobacteriota</taxon>
        <taxon>Desulfovibrionia</taxon>
        <taxon>Desulfovibrionales</taxon>
        <taxon>Desulfohalobiaceae</taxon>
        <taxon>Desulfohalobium</taxon>
    </lineage>
</organism>
<dbReference type="InterPro" id="IPR029032">
    <property type="entry name" value="AhpD-like"/>
</dbReference>
<dbReference type="Proteomes" id="UP000001052">
    <property type="component" value="Chromosome"/>
</dbReference>
<dbReference type="Gene3D" id="1.20.1290.10">
    <property type="entry name" value="AhpD-like"/>
    <property type="match status" value="1"/>
</dbReference>
<name>C8X1T9_DESRD</name>
<dbReference type="KEGG" id="drt:Dret_1223"/>
<accession>C8X1T9</accession>
<dbReference type="RefSeq" id="WP_015751658.1">
    <property type="nucleotide sequence ID" value="NC_013223.1"/>
</dbReference>
<keyword evidence="3" id="KW-1185">Reference proteome</keyword>
<dbReference type="OrthoDB" id="5419860at2"/>